<proteinExistence type="predicted"/>
<sequence>MTTRQEIIKELETINNTLANIVDAYGLLWDYISQQPQAFDALLQHDGLISVNHLAYDSLKNVADKTDALFYKLEREEREG</sequence>
<accession>A0A380KI29</accession>
<dbReference type="Proteomes" id="UP000254924">
    <property type="component" value="Unassembled WGS sequence"/>
</dbReference>
<reference evidence="1 2" key="1">
    <citation type="submission" date="2018-06" db="EMBL/GenBank/DDBJ databases">
        <authorList>
            <consortium name="Pathogen Informatics"/>
            <person name="Doyle S."/>
        </authorList>
    </citation>
    <scope>NUCLEOTIDE SEQUENCE [LARGE SCALE GENOMIC DNA]</scope>
    <source>
        <strain evidence="1 2">NCTC12224</strain>
    </source>
</reference>
<name>A0A380KI29_9STRE</name>
<evidence type="ECO:0008006" key="3">
    <source>
        <dbReference type="Google" id="ProtNLM"/>
    </source>
</evidence>
<dbReference type="EMBL" id="UHFN01000007">
    <property type="protein sequence ID" value="SUN63897.1"/>
    <property type="molecule type" value="Genomic_DNA"/>
</dbReference>
<gene>
    <name evidence="1" type="ORF">NCTC12224_02683</name>
</gene>
<evidence type="ECO:0000313" key="2">
    <source>
        <dbReference type="Proteomes" id="UP000254924"/>
    </source>
</evidence>
<protein>
    <recommendedName>
        <fullName evidence="3">Phage protein</fullName>
    </recommendedName>
</protein>
<keyword evidence="2" id="KW-1185">Reference proteome</keyword>
<evidence type="ECO:0000313" key="1">
    <source>
        <dbReference type="EMBL" id="SUN63897.1"/>
    </source>
</evidence>
<dbReference type="AlphaFoldDB" id="A0A380KI29"/>
<organism evidence="1 2">
    <name type="scientific">Streptococcus hyointestinalis</name>
    <dbReference type="NCBI Taxonomy" id="1337"/>
    <lineage>
        <taxon>Bacteria</taxon>
        <taxon>Bacillati</taxon>
        <taxon>Bacillota</taxon>
        <taxon>Bacilli</taxon>
        <taxon>Lactobacillales</taxon>
        <taxon>Streptococcaceae</taxon>
        <taxon>Streptococcus</taxon>
    </lineage>
</organism>